<evidence type="ECO:0000256" key="1">
    <source>
        <dbReference type="ARBA" id="ARBA00038232"/>
    </source>
</evidence>
<protein>
    <submittedName>
        <fullName evidence="4">Helix-turn-helix domain-containing protein</fullName>
    </submittedName>
</protein>
<dbReference type="PANTHER" id="PTHR33795:SF1">
    <property type="entry name" value="INSERTION ELEMENT IS150 PROTEIN INSJ"/>
    <property type="match status" value="1"/>
</dbReference>
<feature type="domain" description="Insertion element IS150 protein InsJ-like helix-turn-helix" evidence="3">
    <location>
        <begin position="88"/>
        <end position="135"/>
    </location>
</feature>
<comment type="caution">
    <text evidence="4">The sequence shown here is derived from an EMBL/GenBank/DDBJ whole genome shotgun (WGS) entry which is preliminary data.</text>
</comment>
<dbReference type="InterPro" id="IPR010921">
    <property type="entry name" value="Trp_repressor/repl_initiator"/>
</dbReference>
<dbReference type="InterPro" id="IPR036388">
    <property type="entry name" value="WH-like_DNA-bd_sf"/>
</dbReference>
<evidence type="ECO:0000313" key="5">
    <source>
        <dbReference type="Proteomes" id="UP000490727"/>
    </source>
</evidence>
<organism evidence="4 5">
    <name type="scientific">Escherichia coli</name>
    <dbReference type="NCBI Taxonomy" id="562"/>
    <lineage>
        <taxon>Bacteria</taxon>
        <taxon>Pseudomonadati</taxon>
        <taxon>Pseudomonadota</taxon>
        <taxon>Gammaproteobacteria</taxon>
        <taxon>Enterobacterales</taxon>
        <taxon>Enterobacteriaceae</taxon>
        <taxon>Escherichia</taxon>
    </lineage>
</organism>
<gene>
    <name evidence="4" type="ORF">GNZ05_19535</name>
</gene>
<dbReference type="PANTHER" id="PTHR33795">
    <property type="entry name" value="INSERTION ELEMENT IS150 PROTEIN INSJ"/>
    <property type="match status" value="1"/>
</dbReference>
<dbReference type="InterPro" id="IPR052057">
    <property type="entry name" value="IS150/IS1296_orfA-like"/>
</dbReference>
<sequence length="197" mass="22534">MQAGNAGLHLNQLDTQLIKVQVSIAKPKYSLETRLAVVNPYLAGHDGARRTAERFGVEETSVRRWVRAWQLHSIDGIPWKNDRHFPEFRLTVVLKALSEELTMREAAARFNISNESVVRHWVKVYKDISEEGFMNIKPGRSKDMTKPQKTPPLTDAELEKLSPEELRTDLRNLRAENACLKKLKALVQSEKNGRKHG</sequence>
<evidence type="ECO:0000259" key="3">
    <source>
        <dbReference type="Pfam" id="PF13518"/>
    </source>
</evidence>
<evidence type="ECO:0000256" key="2">
    <source>
        <dbReference type="SAM" id="MobiDB-lite"/>
    </source>
</evidence>
<comment type="similarity">
    <text evidence="1">Belongs to the IS150/IS1296 orfA family.</text>
</comment>
<dbReference type="Pfam" id="PF13518">
    <property type="entry name" value="HTH_28"/>
    <property type="match status" value="2"/>
</dbReference>
<dbReference type="EMBL" id="WOET01000015">
    <property type="protein sequence ID" value="MUM74344.1"/>
    <property type="molecule type" value="Genomic_DNA"/>
</dbReference>
<feature type="domain" description="Insertion element IS150 protein InsJ-like helix-turn-helix" evidence="3">
    <location>
        <begin position="34"/>
        <end position="76"/>
    </location>
</feature>
<accession>A0AAJ2Y915</accession>
<dbReference type="AlphaFoldDB" id="A0AAJ2Y915"/>
<dbReference type="GO" id="GO:0043565">
    <property type="term" value="F:sequence-specific DNA binding"/>
    <property type="evidence" value="ECO:0007669"/>
    <property type="project" value="InterPro"/>
</dbReference>
<dbReference type="InterPro" id="IPR055247">
    <property type="entry name" value="InsJ-like_HTH"/>
</dbReference>
<proteinExistence type="inferred from homology"/>
<dbReference type="SUPFAM" id="SSF48295">
    <property type="entry name" value="TrpR-like"/>
    <property type="match status" value="2"/>
</dbReference>
<dbReference type="Proteomes" id="UP000490727">
    <property type="component" value="Unassembled WGS sequence"/>
</dbReference>
<feature type="region of interest" description="Disordered" evidence="2">
    <location>
        <begin position="136"/>
        <end position="161"/>
    </location>
</feature>
<name>A0AAJ2Y915_ECOLX</name>
<evidence type="ECO:0000313" key="4">
    <source>
        <dbReference type="EMBL" id="MUM74344.1"/>
    </source>
</evidence>
<reference evidence="4 5" key="1">
    <citation type="submission" date="2019-11" db="EMBL/GenBank/DDBJ databases">
        <title>Whole genome sequence analysis of environmental Escherichia coli from the feces of straw-necked ibis (Threskiornis spinicollis) nesting on inland wetlands.</title>
        <authorList>
            <person name="Wyrsch E.R."/>
            <person name="Roy Chowdhury P."/>
            <person name="Wallis L."/>
            <person name="Cummins M.L."/>
            <person name="Zingali T."/>
            <person name="Brandis K.J."/>
            <person name="Djordjevic S.P."/>
        </authorList>
    </citation>
    <scope>NUCLEOTIDE SEQUENCE [LARGE SCALE GENOMIC DNA]</scope>
    <source>
        <strain evidence="4 5">IBS12</strain>
    </source>
</reference>
<dbReference type="Gene3D" id="1.10.10.10">
    <property type="entry name" value="Winged helix-like DNA-binding domain superfamily/Winged helix DNA-binding domain"/>
    <property type="match status" value="2"/>
</dbReference>